<dbReference type="GO" id="GO:0003677">
    <property type="term" value="F:DNA binding"/>
    <property type="evidence" value="ECO:0007669"/>
    <property type="project" value="InterPro"/>
</dbReference>
<dbReference type="EMBL" id="SGXF01000001">
    <property type="protein sequence ID" value="RZT02979.1"/>
    <property type="molecule type" value="Genomic_DNA"/>
</dbReference>
<dbReference type="Pfam" id="PF01381">
    <property type="entry name" value="HTH_3"/>
    <property type="match status" value="1"/>
</dbReference>
<comment type="caution">
    <text evidence="2">The sequence shown here is derived from an EMBL/GenBank/DDBJ whole genome shotgun (WGS) entry which is preliminary data.</text>
</comment>
<protein>
    <submittedName>
        <fullName evidence="2">Helix-turn-helix protein</fullName>
    </submittedName>
</protein>
<gene>
    <name evidence="2" type="ORF">EV209_1112</name>
</gene>
<reference evidence="2 3" key="1">
    <citation type="submission" date="2019-02" db="EMBL/GenBank/DDBJ databases">
        <title>Genomic Encyclopedia of Type Strains, Phase IV (KMG-IV): sequencing the most valuable type-strain genomes for metagenomic binning, comparative biology and taxonomic classification.</title>
        <authorList>
            <person name="Goeker M."/>
        </authorList>
    </citation>
    <scope>NUCLEOTIDE SEQUENCE [LARGE SCALE GENOMIC DNA]</scope>
    <source>
        <strain evidence="2 3">DSM 29486</strain>
    </source>
</reference>
<evidence type="ECO:0000313" key="3">
    <source>
        <dbReference type="Proteomes" id="UP000292927"/>
    </source>
</evidence>
<evidence type="ECO:0000259" key="1">
    <source>
        <dbReference type="PROSITE" id="PS50943"/>
    </source>
</evidence>
<dbReference type="PROSITE" id="PS50943">
    <property type="entry name" value="HTH_CROC1"/>
    <property type="match status" value="1"/>
</dbReference>
<dbReference type="SUPFAM" id="SSF47413">
    <property type="entry name" value="lambda repressor-like DNA-binding domains"/>
    <property type="match status" value="1"/>
</dbReference>
<organism evidence="2 3">
    <name type="scientific">Cuneatibacter caecimuris</name>
    <dbReference type="NCBI Taxonomy" id="1796618"/>
    <lineage>
        <taxon>Bacteria</taxon>
        <taxon>Bacillati</taxon>
        <taxon>Bacillota</taxon>
        <taxon>Clostridia</taxon>
        <taxon>Lachnospirales</taxon>
        <taxon>Lachnospiraceae</taxon>
        <taxon>Cuneatibacter</taxon>
    </lineage>
</organism>
<dbReference type="OrthoDB" id="9774673at2"/>
<proteinExistence type="predicted"/>
<dbReference type="Gene3D" id="1.10.260.40">
    <property type="entry name" value="lambda repressor-like DNA-binding domains"/>
    <property type="match status" value="1"/>
</dbReference>
<sequence length="71" mass="8801">METREFLRKLREQTGMNRRQFAEYFDIPYRTVQEWELGNRRMPDYLLRLMVYKLKTERLIEEGAEERNQGA</sequence>
<dbReference type="AlphaFoldDB" id="A0A4Q7PPN1"/>
<dbReference type="RefSeq" id="WP_130433802.1">
    <property type="nucleotide sequence ID" value="NZ_SGXF01000001.1"/>
</dbReference>
<dbReference type="CDD" id="cd00093">
    <property type="entry name" value="HTH_XRE"/>
    <property type="match status" value="1"/>
</dbReference>
<dbReference type="InterPro" id="IPR001387">
    <property type="entry name" value="Cro/C1-type_HTH"/>
</dbReference>
<feature type="domain" description="HTH cro/C1-type" evidence="1">
    <location>
        <begin position="7"/>
        <end position="41"/>
    </location>
</feature>
<dbReference type="InterPro" id="IPR010982">
    <property type="entry name" value="Lambda_DNA-bd_dom_sf"/>
</dbReference>
<keyword evidence="3" id="KW-1185">Reference proteome</keyword>
<evidence type="ECO:0000313" key="2">
    <source>
        <dbReference type="EMBL" id="RZT02979.1"/>
    </source>
</evidence>
<accession>A0A4Q7PPN1</accession>
<dbReference type="Proteomes" id="UP000292927">
    <property type="component" value="Unassembled WGS sequence"/>
</dbReference>
<name>A0A4Q7PPN1_9FIRM</name>